<keyword evidence="4 9" id="KW-0997">Cell inner membrane</keyword>
<dbReference type="Proteomes" id="UP001387293">
    <property type="component" value="Unassembled WGS sequence"/>
</dbReference>
<evidence type="ECO:0000256" key="7">
    <source>
        <dbReference type="ARBA" id="ARBA00023136"/>
    </source>
</evidence>
<comment type="subcellular location">
    <subcellularLocation>
        <location evidence="1 9">Cell inner membrane</location>
        <topology evidence="1 9">Multi-pass membrane protein</topology>
    </subcellularLocation>
</comment>
<feature type="transmembrane region" description="Helical" evidence="9">
    <location>
        <begin position="127"/>
        <end position="145"/>
    </location>
</feature>
<evidence type="ECO:0000313" key="12">
    <source>
        <dbReference type="Proteomes" id="UP001387293"/>
    </source>
</evidence>
<evidence type="ECO:0000259" key="10">
    <source>
        <dbReference type="Pfam" id="PF04290"/>
    </source>
</evidence>
<reference evidence="11 12" key="1">
    <citation type="submission" date="2022-12" db="EMBL/GenBank/DDBJ databases">
        <authorList>
            <person name="Muema E."/>
        </authorList>
    </citation>
    <scope>NUCLEOTIDE SEQUENCE [LARGE SCALE GENOMIC DNA]</scope>
    <source>
        <strain evidence="12">1326</strain>
    </source>
</reference>
<evidence type="ECO:0000256" key="4">
    <source>
        <dbReference type="ARBA" id="ARBA00022519"/>
    </source>
</evidence>
<evidence type="ECO:0000256" key="3">
    <source>
        <dbReference type="ARBA" id="ARBA00022475"/>
    </source>
</evidence>
<evidence type="ECO:0000313" key="11">
    <source>
        <dbReference type="EMBL" id="MEI9412486.1"/>
    </source>
</evidence>
<organism evidence="11 12">
    <name type="scientific">Mesorhizobium salmacidum</name>
    <dbReference type="NCBI Taxonomy" id="3015171"/>
    <lineage>
        <taxon>Bacteria</taxon>
        <taxon>Pseudomonadati</taxon>
        <taxon>Pseudomonadota</taxon>
        <taxon>Alphaproteobacteria</taxon>
        <taxon>Hyphomicrobiales</taxon>
        <taxon>Phyllobacteriaceae</taxon>
        <taxon>Mesorhizobium</taxon>
    </lineage>
</organism>
<accession>A0ABU8L3E5</accession>
<evidence type="ECO:0000256" key="9">
    <source>
        <dbReference type="RuleBase" id="RU369079"/>
    </source>
</evidence>
<keyword evidence="5 9" id="KW-0812">Transmembrane</keyword>
<name>A0ABU8L3E5_9HYPH</name>
<keyword evidence="7 9" id="KW-0472">Membrane</keyword>
<keyword evidence="2 9" id="KW-0813">Transport</keyword>
<dbReference type="InterPro" id="IPR055348">
    <property type="entry name" value="DctQ"/>
</dbReference>
<comment type="caution">
    <text evidence="11">The sequence shown here is derived from an EMBL/GenBank/DDBJ whole genome shotgun (WGS) entry which is preliminary data.</text>
</comment>
<comment type="subunit">
    <text evidence="9">The complex comprises the extracytoplasmic solute receptor protein and the two transmembrane proteins.</text>
</comment>
<comment type="function">
    <text evidence="9">Part of the tripartite ATP-independent periplasmic (TRAP) transport system.</text>
</comment>
<evidence type="ECO:0000256" key="8">
    <source>
        <dbReference type="ARBA" id="ARBA00038436"/>
    </source>
</evidence>
<feature type="transmembrane region" description="Helical" evidence="9">
    <location>
        <begin position="12"/>
        <end position="37"/>
    </location>
</feature>
<proteinExistence type="inferred from homology"/>
<dbReference type="PANTHER" id="PTHR35011">
    <property type="entry name" value="2,3-DIKETO-L-GULONATE TRAP TRANSPORTER SMALL PERMEASE PROTEIN YIAM"/>
    <property type="match status" value="1"/>
</dbReference>
<gene>
    <name evidence="11" type="ORF">O7A60_27595</name>
</gene>
<evidence type="ECO:0000256" key="5">
    <source>
        <dbReference type="ARBA" id="ARBA00022692"/>
    </source>
</evidence>
<dbReference type="Pfam" id="PF04290">
    <property type="entry name" value="DctQ"/>
    <property type="match status" value="1"/>
</dbReference>
<evidence type="ECO:0000256" key="6">
    <source>
        <dbReference type="ARBA" id="ARBA00022989"/>
    </source>
</evidence>
<comment type="similarity">
    <text evidence="8 9">Belongs to the TRAP transporter small permease family.</text>
</comment>
<dbReference type="RefSeq" id="WP_337108876.1">
    <property type="nucleotide sequence ID" value="NZ_JAPYKS010000029.1"/>
</dbReference>
<keyword evidence="3" id="KW-1003">Cell membrane</keyword>
<keyword evidence="6 9" id="KW-1133">Transmembrane helix</keyword>
<evidence type="ECO:0000256" key="1">
    <source>
        <dbReference type="ARBA" id="ARBA00004429"/>
    </source>
</evidence>
<feature type="transmembrane region" description="Helical" evidence="9">
    <location>
        <begin position="43"/>
        <end position="65"/>
    </location>
</feature>
<feature type="domain" description="Tripartite ATP-independent periplasmic transporters DctQ component" evidence="10">
    <location>
        <begin position="23"/>
        <end position="152"/>
    </location>
</feature>
<dbReference type="PANTHER" id="PTHR35011:SF2">
    <property type="entry name" value="2,3-DIKETO-L-GULONATE TRAP TRANSPORTER SMALL PERMEASE PROTEIN YIAM"/>
    <property type="match status" value="1"/>
</dbReference>
<keyword evidence="12" id="KW-1185">Reference proteome</keyword>
<feature type="transmembrane region" description="Helical" evidence="9">
    <location>
        <begin position="86"/>
        <end position="107"/>
    </location>
</feature>
<dbReference type="InterPro" id="IPR007387">
    <property type="entry name" value="TRAP_DctQ"/>
</dbReference>
<protein>
    <recommendedName>
        <fullName evidence="9">TRAP transporter small permease protein</fullName>
    </recommendedName>
</protein>
<dbReference type="EMBL" id="JAPYKS010000029">
    <property type="protein sequence ID" value="MEI9412486.1"/>
    <property type="molecule type" value="Genomic_DNA"/>
</dbReference>
<evidence type="ECO:0000256" key="2">
    <source>
        <dbReference type="ARBA" id="ARBA00022448"/>
    </source>
</evidence>
<sequence>MSATIRWLQARADNVAVALLAAMFIAFILQIFTRYVINDPLGWTLEVCLTTWLWLVFWSSAFVLTERDHVTFDLFYLIASRRTQRVFALISAAAIVAGFLAALPATYDYLAFYKIKKSATLRIRLDVVFSVYGLFAVAVIVRYALRLWQLARGGAPEPHDEATPL</sequence>